<accession>A0A1C3EA51</accession>
<feature type="domain" description="Glycosyltransferase family 28 N-terminal" evidence="1">
    <location>
        <begin position="10"/>
        <end position="145"/>
    </location>
</feature>
<organism evidence="3 4">
    <name type="scientific">Planctopirus hydrillae</name>
    <dbReference type="NCBI Taxonomy" id="1841610"/>
    <lineage>
        <taxon>Bacteria</taxon>
        <taxon>Pseudomonadati</taxon>
        <taxon>Planctomycetota</taxon>
        <taxon>Planctomycetia</taxon>
        <taxon>Planctomycetales</taxon>
        <taxon>Planctomycetaceae</taxon>
        <taxon>Planctopirus</taxon>
    </lineage>
</organism>
<dbReference type="InterPro" id="IPR002213">
    <property type="entry name" value="UDP_glucos_trans"/>
</dbReference>
<gene>
    <name evidence="3" type="ORF">A6X21_06955</name>
</gene>
<reference evidence="3 4" key="1">
    <citation type="submission" date="2016-05" db="EMBL/GenBank/DDBJ databases">
        <title>Genomic and physiological characterization of Planctopirus sp. isolated from fresh water lake.</title>
        <authorList>
            <person name="Subhash Y."/>
            <person name="Ramana C."/>
        </authorList>
    </citation>
    <scope>NUCLEOTIDE SEQUENCE [LARGE SCALE GENOMIC DNA]</scope>
    <source>
        <strain evidence="3 4">JC280</strain>
    </source>
</reference>
<dbReference type="GO" id="GO:0016758">
    <property type="term" value="F:hexosyltransferase activity"/>
    <property type="evidence" value="ECO:0007669"/>
    <property type="project" value="InterPro"/>
</dbReference>
<dbReference type="CDD" id="cd03784">
    <property type="entry name" value="GT1_Gtf-like"/>
    <property type="match status" value="1"/>
</dbReference>
<keyword evidence="4" id="KW-1185">Reference proteome</keyword>
<dbReference type="GO" id="GO:0005975">
    <property type="term" value="P:carbohydrate metabolic process"/>
    <property type="evidence" value="ECO:0007669"/>
    <property type="project" value="InterPro"/>
</dbReference>
<dbReference type="InterPro" id="IPR010610">
    <property type="entry name" value="EryCIII-like_C"/>
</dbReference>
<dbReference type="STRING" id="1841610.A6X21_06955"/>
<dbReference type="InterPro" id="IPR004276">
    <property type="entry name" value="GlycoTrans_28_N"/>
</dbReference>
<dbReference type="Gene3D" id="3.40.50.2000">
    <property type="entry name" value="Glycogen Phosphorylase B"/>
    <property type="match status" value="2"/>
</dbReference>
<dbReference type="GO" id="GO:0008194">
    <property type="term" value="F:UDP-glycosyltransferase activity"/>
    <property type="evidence" value="ECO:0007669"/>
    <property type="project" value="InterPro"/>
</dbReference>
<dbReference type="SUPFAM" id="SSF53756">
    <property type="entry name" value="UDP-Glycosyltransferase/glycogen phosphorylase"/>
    <property type="match status" value="1"/>
</dbReference>
<protein>
    <recommendedName>
        <fullName evidence="5">Glycosyltransferase family 28 N-terminal domain-containing protein</fullName>
    </recommendedName>
</protein>
<name>A0A1C3EA51_9PLAN</name>
<evidence type="ECO:0000259" key="2">
    <source>
        <dbReference type="Pfam" id="PF06722"/>
    </source>
</evidence>
<dbReference type="RefSeq" id="WP_068849142.1">
    <property type="nucleotide sequence ID" value="NZ_LYDR01000116.1"/>
</dbReference>
<evidence type="ECO:0000259" key="1">
    <source>
        <dbReference type="Pfam" id="PF03033"/>
    </source>
</evidence>
<dbReference type="GO" id="GO:0033072">
    <property type="term" value="P:vancomycin biosynthetic process"/>
    <property type="evidence" value="ECO:0007669"/>
    <property type="project" value="UniProtKB-ARBA"/>
</dbReference>
<dbReference type="PANTHER" id="PTHR48050">
    <property type="entry name" value="STEROL 3-BETA-GLUCOSYLTRANSFERASE"/>
    <property type="match status" value="1"/>
</dbReference>
<sequence length="422" mass="46465">MRTALICNDTRGGIQPYLALAIELKSRGDHVKVIAPEGYTRLAEEVLQPHGISFCGLPGDVEAVLRNPEVAQQMEKGFWATHRLMIQHATSAMCDSMRTGLAAAEQSDRLIGGFGGMLVGESIAEKLKIPFIQAHLQPLTMTGEYPGLLAPTWLPRSMRLLNRWTHAASRQIFWQAMRPALNTARKTILDLAPIRFWGNVGRQKSPGELLLYGYSAALVPQPTDWPQGAHVTGYWFLDRRADWQPPVELVRFLEAGPPPVAIGFGSMSSRDAGVMTRLVLEAVQWAGQRVVLLSGWGGLPVTSLPEWAYALDSRPHDWLFPRCSLAVHHGGAGTTGAALRAGLPSIVIPFGADQYFWAARLQEKQLGISLGSRTTVTSHQLAQAMQLLLNNPDYQHRTQACAEFIEQENGVQRAADLLMNSR</sequence>
<evidence type="ECO:0000313" key="3">
    <source>
        <dbReference type="EMBL" id="ODA30112.1"/>
    </source>
</evidence>
<evidence type="ECO:0000313" key="4">
    <source>
        <dbReference type="Proteomes" id="UP000094828"/>
    </source>
</evidence>
<comment type="caution">
    <text evidence="3">The sequence shown here is derived from an EMBL/GenBank/DDBJ whole genome shotgun (WGS) entry which is preliminary data.</text>
</comment>
<dbReference type="Proteomes" id="UP000094828">
    <property type="component" value="Unassembled WGS sequence"/>
</dbReference>
<dbReference type="Pfam" id="PF06722">
    <property type="entry name" value="EryCIII-like_C"/>
    <property type="match status" value="1"/>
</dbReference>
<dbReference type="PANTHER" id="PTHR48050:SF13">
    <property type="entry name" value="STEROL 3-BETA-GLUCOSYLTRANSFERASE UGT80A2"/>
    <property type="match status" value="1"/>
</dbReference>
<dbReference type="EMBL" id="LYDR01000116">
    <property type="protein sequence ID" value="ODA30112.1"/>
    <property type="molecule type" value="Genomic_DNA"/>
</dbReference>
<dbReference type="Pfam" id="PF03033">
    <property type="entry name" value="Glyco_transf_28"/>
    <property type="match status" value="1"/>
</dbReference>
<proteinExistence type="predicted"/>
<dbReference type="AlphaFoldDB" id="A0A1C3EA51"/>
<evidence type="ECO:0008006" key="5">
    <source>
        <dbReference type="Google" id="ProtNLM"/>
    </source>
</evidence>
<feature type="domain" description="Erythromycin biosynthesis protein CIII-like C-terminal" evidence="2">
    <location>
        <begin position="301"/>
        <end position="402"/>
    </location>
</feature>
<dbReference type="FunFam" id="3.40.50.2000:FF:000009">
    <property type="entry name" value="Sterol 3-beta-glucosyltransferase UGT80A2"/>
    <property type="match status" value="1"/>
</dbReference>
<dbReference type="InterPro" id="IPR050426">
    <property type="entry name" value="Glycosyltransferase_28"/>
</dbReference>